<organism evidence="1 2">
    <name type="scientific">Melia azedarach</name>
    <name type="common">Chinaberry tree</name>
    <dbReference type="NCBI Taxonomy" id="155640"/>
    <lineage>
        <taxon>Eukaryota</taxon>
        <taxon>Viridiplantae</taxon>
        <taxon>Streptophyta</taxon>
        <taxon>Embryophyta</taxon>
        <taxon>Tracheophyta</taxon>
        <taxon>Spermatophyta</taxon>
        <taxon>Magnoliopsida</taxon>
        <taxon>eudicotyledons</taxon>
        <taxon>Gunneridae</taxon>
        <taxon>Pentapetalae</taxon>
        <taxon>rosids</taxon>
        <taxon>malvids</taxon>
        <taxon>Sapindales</taxon>
        <taxon>Meliaceae</taxon>
        <taxon>Melia</taxon>
    </lineage>
</organism>
<gene>
    <name evidence="1" type="ORF">OWV82_011417</name>
</gene>
<sequence>MKALGCFIILAFLFSAFPSRTFALSDAEAAYITRRQLLTLPKDDKLPDNFDHIVDLKDKTFENERLKKAYIALQAFKQAVYSDPLNTTANWVGTDVCTYNGVFCATAMDNSNLKVVASIDLNGADIAAHFPPEMGLLTDLTIFHMNSNRICGIIPETFTNLKLMHEFDVSNNRLVGPFPKVSLTWPENRYIDFRYNNFEGELPPELFTGKLDAIFLHNNRFSGCIPSTIGYSIASVVTFAHNNFTGCIPRSIGNMTNLNEILFLDNQLSGCLPSEIGWLKQLRVFDASYNFFHGSLPESFSGLESIQIFDVSNNQLTGFVFSDICTLPNLQNFTIANNFFSGEDLSCVPFEGEKVVMNDINNCLARAEQKDENTCKSILSTLPIDCSKDQCCGEGLGDPFTRSPIPKPPKPIPAKPWAPGPQPPISSSPPPPLPSKPSSPPP</sequence>
<comment type="caution">
    <text evidence="1">The sequence shown here is derived from an EMBL/GenBank/DDBJ whole genome shotgun (WGS) entry which is preliminary data.</text>
</comment>
<protein>
    <submittedName>
        <fullName evidence="1">Leucine-rich repeat/extensin</fullName>
    </submittedName>
</protein>
<name>A0ACC1XZJ9_MELAZ</name>
<evidence type="ECO:0000313" key="1">
    <source>
        <dbReference type="EMBL" id="KAJ4716393.1"/>
    </source>
</evidence>
<dbReference type="EMBL" id="CM051399">
    <property type="protein sequence ID" value="KAJ4716393.1"/>
    <property type="molecule type" value="Genomic_DNA"/>
</dbReference>
<proteinExistence type="predicted"/>
<dbReference type="Proteomes" id="UP001164539">
    <property type="component" value="Chromosome 6"/>
</dbReference>
<accession>A0ACC1XZJ9</accession>
<reference evidence="1 2" key="1">
    <citation type="journal article" date="2023" name="Science">
        <title>Complex scaffold remodeling in plant triterpene biosynthesis.</title>
        <authorList>
            <person name="De La Pena R."/>
            <person name="Hodgson H."/>
            <person name="Liu J.C."/>
            <person name="Stephenson M.J."/>
            <person name="Martin A.C."/>
            <person name="Owen C."/>
            <person name="Harkess A."/>
            <person name="Leebens-Mack J."/>
            <person name="Jimenez L.E."/>
            <person name="Osbourn A."/>
            <person name="Sattely E.S."/>
        </authorList>
    </citation>
    <scope>NUCLEOTIDE SEQUENCE [LARGE SCALE GENOMIC DNA]</scope>
    <source>
        <strain evidence="2">cv. JPN11</strain>
        <tissue evidence="1">Leaf</tissue>
    </source>
</reference>
<feature type="non-terminal residue" evidence="1">
    <location>
        <position position="442"/>
    </location>
</feature>
<keyword evidence="2" id="KW-1185">Reference proteome</keyword>
<evidence type="ECO:0000313" key="2">
    <source>
        <dbReference type="Proteomes" id="UP001164539"/>
    </source>
</evidence>